<feature type="signal peptide" evidence="8">
    <location>
        <begin position="1"/>
        <end position="22"/>
    </location>
</feature>
<dbReference type="GO" id="GO:0019838">
    <property type="term" value="F:growth factor binding"/>
    <property type="evidence" value="ECO:0007669"/>
    <property type="project" value="UniProtKB-KW"/>
</dbReference>
<dbReference type="Proteomes" id="UP001314229">
    <property type="component" value="Unassembled WGS sequence"/>
</dbReference>
<feature type="chain" id="PRO_5043628843" evidence="8">
    <location>
        <begin position="23"/>
        <end position="234"/>
    </location>
</feature>
<dbReference type="GO" id="GO:0005576">
    <property type="term" value="C:extracellular region"/>
    <property type="evidence" value="ECO:0007669"/>
    <property type="project" value="UniProtKB-SubCell"/>
</dbReference>
<reference evidence="9 10" key="1">
    <citation type="submission" date="2024-01" db="EMBL/GenBank/DDBJ databases">
        <authorList>
            <person name="Alioto T."/>
            <person name="Alioto T."/>
            <person name="Gomez Garrido J."/>
        </authorList>
    </citation>
    <scope>NUCLEOTIDE SEQUENCE [LARGE SCALE GENOMIC DNA]</scope>
</reference>
<dbReference type="EMBL" id="CAWUFR010000243">
    <property type="protein sequence ID" value="CAK6973973.1"/>
    <property type="molecule type" value="Genomic_DNA"/>
</dbReference>
<evidence type="ECO:0000256" key="4">
    <source>
        <dbReference type="ARBA" id="ARBA00022729"/>
    </source>
</evidence>
<comment type="similarity">
    <text evidence="2">Belongs to the fibroblast growth factor-binding protein family.</text>
</comment>
<keyword evidence="6" id="KW-0340">Growth factor binding</keyword>
<protein>
    <submittedName>
        <fullName evidence="9">Fibroblast growth factor-binding protein 1-like</fullName>
    </submittedName>
</protein>
<evidence type="ECO:0000256" key="8">
    <source>
        <dbReference type="SAM" id="SignalP"/>
    </source>
</evidence>
<dbReference type="GO" id="GO:0007267">
    <property type="term" value="P:cell-cell signaling"/>
    <property type="evidence" value="ECO:0007669"/>
    <property type="project" value="TreeGrafter"/>
</dbReference>
<dbReference type="PANTHER" id="PTHR15258:SF2">
    <property type="entry name" value="FIBROBLAST GROWTH FACTOR-BINDING PROTEIN 1"/>
    <property type="match status" value="1"/>
</dbReference>
<accession>A0AAV1PQC6</accession>
<gene>
    <name evidence="9" type="ORF">FSCOSCO3_A014313</name>
</gene>
<keyword evidence="4 8" id="KW-0732">Signal</keyword>
<keyword evidence="10" id="KW-1185">Reference proteome</keyword>
<keyword evidence="3" id="KW-0964">Secreted</keyword>
<feature type="region of interest" description="Disordered" evidence="7">
    <location>
        <begin position="169"/>
        <end position="204"/>
    </location>
</feature>
<dbReference type="AlphaFoldDB" id="A0AAV1PQC6"/>
<organism evidence="9 10">
    <name type="scientific">Scomber scombrus</name>
    <name type="common">Atlantic mackerel</name>
    <name type="synonym">Scomber vernalis</name>
    <dbReference type="NCBI Taxonomy" id="13677"/>
    <lineage>
        <taxon>Eukaryota</taxon>
        <taxon>Metazoa</taxon>
        <taxon>Chordata</taxon>
        <taxon>Craniata</taxon>
        <taxon>Vertebrata</taxon>
        <taxon>Euteleostomi</taxon>
        <taxon>Actinopterygii</taxon>
        <taxon>Neopterygii</taxon>
        <taxon>Teleostei</taxon>
        <taxon>Neoteleostei</taxon>
        <taxon>Acanthomorphata</taxon>
        <taxon>Pelagiaria</taxon>
        <taxon>Scombriformes</taxon>
        <taxon>Scombridae</taxon>
        <taxon>Scomber</taxon>
    </lineage>
</organism>
<proteinExistence type="inferred from homology"/>
<evidence type="ECO:0000256" key="1">
    <source>
        <dbReference type="ARBA" id="ARBA00004613"/>
    </source>
</evidence>
<comment type="caution">
    <text evidence="9">The sequence shown here is derived from an EMBL/GenBank/DDBJ whole genome shotgun (WGS) entry which is preliminary data.</text>
</comment>
<evidence type="ECO:0000256" key="3">
    <source>
        <dbReference type="ARBA" id="ARBA00022525"/>
    </source>
</evidence>
<keyword evidence="5" id="KW-1015">Disulfide bond</keyword>
<dbReference type="Pfam" id="PF06473">
    <property type="entry name" value="FGF-BP1"/>
    <property type="match status" value="1"/>
</dbReference>
<evidence type="ECO:0000256" key="2">
    <source>
        <dbReference type="ARBA" id="ARBA00008326"/>
    </source>
</evidence>
<comment type="subcellular location">
    <subcellularLocation>
        <location evidence="1">Secreted</location>
    </subcellularLocation>
</comment>
<evidence type="ECO:0000256" key="6">
    <source>
        <dbReference type="ARBA" id="ARBA00023183"/>
    </source>
</evidence>
<name>A0AAV1PQC6_SCOSC</name>
<feature type="region of interest" description="Disordered" evidence="7">
    <location>
        <begin position="25"/>
        <end position="69"/>
    </location>
</feature>
<sequence>MLLLKTLATCLLVVLLMQQVSLSSVKRRKSSRTKSSEVERAATPAPGRAQRSGGKGAAATPNSGKFTKKDKMQCKWGAKDVGDKVRLSVKCEDPEARSKGGFIEMECVYNAKPQSCPGYQSNPKNFWKQVSRALKRLQGKLCMDDSALVRAGMCKRAPRDAHFKLDISTSVSSGQSGGDSDRPQLPQPRPTSTEDGPKNCTGRADHRQRAEDYCKSSWASVCAFFFSMVQGEDC</sequence>
<dbReference type="PANTHER" id="PTHR15258">
    <property type="entry name" value="FGF BINDING PROTEIN-RELATED"/>
    <property type="match status" value="1"/>
</dbReference>
<evidence type="ECO:0000256" key="7">
    <source>
        <dbReference type="SAM" id="MobiDB-lite"/>
    </source>
</evidence>
<dbReference type="InterPro" id="IPR010510">
    <property type="entry name" value="FGF1-bd"/>
</dbReference>
<evidence type="ECO:0000313" key="10">
    <source>
        <dbReference type="Proteomes" id="UP001314229"/>
    </source>
</evidence>
<evidence type="ECO:0000256" key="5">
    <source>
        <dbReference type="ARBA" id="ARBA00023157"/>
    </source>
</evidence>
<evidence type="ECO:0000313" key="9">
    <source>
        <dbReference type="EMBL" id="CAK6973973.1"/>
    </source>
</evidence>